<dbReference type="Proteomes" id="UP000631114">
    <property type="component" value="Unassembled WGS sequence"/>
</dbReference>
<evidence type="ECO:0000259" key="1">
    <source>
        <dbReference type="PROSITE" id="PS50146"/>
    </source>
</evidence>
<dbReference type="PANTHER" id="PTHR12358">
    <property type="entry name" value="SPHINGOSINE KINASE"/>
    <property type="match status" value="1"/>
</dbReference>
<dbReference type="InterPro" id="IPR017438">
    <property type="entry name" value="ATP-NAD_kinase_N"/>
</dbReference>
<keyword evidence="3" id="KW-1185">Reference proteome</keyword>
<accession>A0A835IAX7</accession>
<dbReference type="Pfam" id="PF00781">
    <property type="entry name" value="DAGK_cat"/>
    <property type="match status" value="1"/>
</dbReference>
<feature type="domain" description="DAGKc" evidence="1">
    <location>
        <begin position="117"/>
        <end position="216"/>
    </location>
</feature>
<dbReference type="PROSITE" id="PS50146">
    <property type="entry name" value="DAGK"/>
    <property type="match status" value="1"/>
</dbReference>
<dbReference type="OrthoDB" id="3853857at2759"/>
<dbReference type="EMBL" id="JADFTS010000003">
    <property type="protein sequence ID" value="KAF9614121.1"/>
    <property type="molecule type" value="Genomic_DNA"/>
</dbReference>
<dbReference type="InterPro" id="IPR050187">
    <property type="entry name" value="Lipid_Phosphate_FormReg"/>
</dbReference>
<dbReference type="GO" id="GO:0016020">
    <property type="term" value="C:membrane"/>
    <property type="evidence" value="ECO:0007669"/>
    <property type="project" value="TreeGrafter"/>
</dbReference>
<reference evidence="2 3" key="1">
    <citation type="submission" date="2020-10" db="EMBL/GenBank/DDBJ databases">
        <title>The Coptis chinensis genome and diversification of protoberbering-type alkaloids.</title>
        <authorList>
            <person name="Wang B."/>
            <person name="Shu S."/>
            <person name="Song C."/>
            <person name="Liu Y."/>
        </authorList>
    </citation>
    <scope>NUCLEOTIDE SEQUENCE [LARGE SCALE GENOMIC DNA]</scope>
    <source>
        <strain evidence="2">HL-2020</strain>
        <tissue evidence="2">Leaf</tissue>
    </source>
</reference>
<comment type="caution">
    <text evidence="2">The sequence shown here is derived from an EMBL/GenBank/DDBJ whole genome shotgun (WGS) entry which is preliminary data.</text>
</comment>
<gene>
    <name evidence="2" type="ORF">IFM89_015383</name>
</gene>
<evidence type="ECO:0000313" key="2">
    <source>
        <dbReference type="EMBL" id="KAF9614121.1"/>
    </source>
</evidence>
<dbReference type="InterPro" id="IPR001206">
    <property type="entry name" value="Diacylglycerol_kinase_cat_dom"/>
</dbReference>
<dbReference type="GO" id="GO:0016773">
    <property type="term" value="F:phosphotransferase activity, alcohol group as acceptor"/>
    <property type="evidence" value="ECO:0007669"/>
    <property type="project" value="UniProtKB-ARBA"/>
</dbReference>
<dbReference type="InterPro" id="IPR016064">
    <property type="entry name" value="NAD/diacylglycerol_kinase_sf"/>
</dbReference>
<dbReference type="GO" id="GO:0005737">
    <property type="term" value="C:cytoplasm"/>
    <property type="evidence" value="ECO:0007669"/>
    <property type="project" value="TreeGrafter"/>
</dbReference>
<evidence type="ECO:0000313" key="3">
    <source>
        <dbReference type="Proteomes" id="UP000631114"/>
    </source>
</evidence>
<dbReference type="GO" id="GO:0001727">
    <property type="term" value="F:lipid kinase activity"/>
    <property type="evidence" value="ECO:0007669"/>
    <property type="project" value="UniProtKB-ARBA"/>
</dbReference>
<dbReference type="GO" id="GO:0046512">
    <property type="term" value="P:sphingosine biosynthetic process"/>
    <property type="evidence" value="ECO:0007669"/>
    <property type="project" value="TreeGrafter"/>
</dbReference>
<dbReference type="PANTHER" id="PTHR12358:SF31">
    <property type="entry name" value="ACYLGLYCEROL KINASE, MITOCHONDRIAL"/>
    <property type="match status" value="1"/>
</dbReference>
<name>A0A835IAX7_9MAGN</name>
<sequence length="220" mass="24924">MEQQPISSQVKINKTQTTLTLTTTDGKLRWNDGSRERCITIEREVLGFGIEEKEGFLVRVKALVEKESGSCIIRGGGIDKGGGKGIRKREDFLFQFFDEDSFKIFCQKFREFLDSLDRPKRLLVIVNPFGGKRIALKIYNDEVKPLLDAADIEYTMQETQYQLHAKEIVRSLDLSRYDGVVCVSGDGILVEVVNGLLERKDWDTAIKMPLGIVLAGLLLY</sequence>
<dbReference type="AlphaFoldDB" id="A0A835IAX7"/>
<proteinExistence type="predicted"/>
<dbReference type="Gene3D" id="3.40.50.10330">
    <property type="entry name" value="Probable inorganic polyphosphate/atp-NAD kinase, domain 1"/>
    <property type="match status" value="1"/>
</dbReference>
<dbReference type="SUPFAM" id="SSF111331">
    <property type="entry name" value="NAD kinase/diacylglycerol kinase-like"/>
    <property type="match status" value="1"/>
</dbReference>
<organism evidence="2 3">
    <name type="scientific">Coptis chinensis</name>
    <dbReference type="NCBI Taxonomy" id="261450"/>
    <lineage>
        <taxon>Eukaryota</taxon>
        <taxon>Viridiplantae</taxon>
        <taxon>Streptophyta</taxon>
        <taxon>Embryophyta</taxon>
        <taxon>Tracheophyta</taxon>
        <taxon>Spermatophyta</taxon>
        <taxon>Magnoliopsida</taxon>
        <taxon>Ranunculales</taxon>
        <taxon>Ranunculaceae</taxon>
        <taxon>Coptidoideae</taxon>
        <taxon>Coptis</taxon>
    </lineage>
</organism>
<protein>
    <recommendedName>
        <fullName evidence="1">DAGKc domain-containing protein</fullName>
    </recommendedName>
</protein>